<comment type="caution">
    <text evidence="1">The sequence shown here is derived from an EMBL/GenBank/DDBJ whole genome shotgun (WGS) entry which is preliminary data.</text>
</comment>
<reference evidence="1 2" key="1">
    <citation type="submission" date="2015-01" db="EMBL/GenBank/DDBJ databases">
        <title>Evolution of Trichinella species and genotypes.</title>
        <authorList>
            <person name="Korhonen P.K."/>
            <person name="Edoardo P."/>
            <person name="Giuseppe L.R."/>
            <person name="Gasser R.B."/>
        </authorList>
    </citation>
    <scope>NUCLEOTIDE SEQUENCE [LARGE SCALE GENOMIC DNA]</scope>
    <source>
        <strain evidence="1">ISS2496</strain>
    </source>
</reference>
<keyword evidence="2" id="KW-1185">Reference proteome</keyword>
<dbReference type="OrthoDB" id="10289088at2759"/>
<organism evidence="1 2">
    <name type="scientific">Trichinella patagoniensis</name>
    <dbReference type="NCBI Taxonomy" id="990121"/>
    <lineage>
        <taxon>Eukaryota</taxon>
        <taxon>Metazoa</taxon>
        <taxon>Ecdysozoa</taxon>
        <taxon>Nematoda</taxon>
        <taxon>Enoplea</taxon>
        <taxon>Dorylaimia</taxon>
        <taxon>Trichinellida</taxon>
        <taxon>Trichinellidae</taxon>
        <taxon>Trichinella</taxon>
    </lineage>
</organism>
<evidence type="ECO:0000313" key="2">
    <source>
        <dbReference type="Proteomes" id="UP000054783"/>
    </source>
</evidence>
<dbReference type="EMBL" id="JYDQ01000025">
    <property type="protein sequence ID" value="KRY20390.1"/>
    <property type="molecule type" value="Genomic_DNA"/>
</dbReference>
<name>A0A0V1A6C9_9BILA</name>
<gene>
    <name evidence="1" type="ORF">T12_17105</name>
</gene>
<sequence>MLKAFKVIERLQFLVNDTDAPLSISQMDGQFLINQNNLHKVLVQFLQWTDELNALFPLANLIKRIKEASYLPVVRSLKIDNLNSYHAHLLDQSNYWSIGPFLTCPLYMRRRRFWYFCRLSRESIKGGKEVEKGRVTDGSN</sequence>
<dbReference type="Proteomes" id="UP000054783">
    <property type="component" value="Unassembled WGS sequence"/>
</dbReference>
<evidence type="ECO:0000313" key="1">
    <source>
        <dbReference type="EMBL" id="KRY20390.1"/>
    </source>
</evidence>
<proteinExistence type="predicted"/>
<accession>A0A0V1A6C9</accession>
<protein>
    <submittedName>
        <fullName evidence="1">Uncharacterized protein</fullName>
    </submittedName>
</protein>
<dbReference type="AlphaFoldDB" id="A0A0V1A6C9"/>